<dbReference type="OrthoDB" id="440673at2759"/>
<protein>
    <submittedName>
        <fullName evidence="4">Uncharacterized protein</fullName>
    </submittedName>
</protein>
<feature type="compositionally biased region" description="Low complexity" evidence="3">
    <location>
        <begin position="49"/>
        <end position="58"/>
    </location>
</feature>
<evidence type="ECO:0000256" key="1">
    <source>
        <dbReference type="ARBA" id="ARBA00004496"/>
    </source>
</evidence>
<dbReference type="GO" id="GO:0031087">
    <property type="term" value="P:deadenylation-independent decapping of nuclear-transcribed mRNA"/>
    <property type="evidence" value="ECO:0007669"/>
    <property type="project" value="TreeGrafter"/>
</dbReference>
<dbReference type="InterPro" id="IPR010334">
    <property type="entry name" value="Dcp1"/>
</dbReference>
<dbReference type="GO" id="GO:0008047">
    <property type="term" value="F:enzyme activator activity"/>
    <property type="evidence" value="ECO:0007669"/>
    <property type="project" value="InterPro"/>
</dbReference>
<dbReference type="GO" id="GO:0000932">
    <property type="term" value="C:P-body"/>
    <property type="evidence" value="ECO:0007669"/>
    <property type="project" value="TreeGrafter"/>
</dbReference>
<name>A0A835MI76_9MAGN</name>
<keyword evidence="2" id="KW-0963">Cytoplasm</keyword>
<dbReference type="PANTHER" id="PTHR16290:SF0">
    <property type="entry name" value="DECAPPING PROTEIN 1, ISOFORM A"/>
    <property type="match status" value="1"/>
</dbReference>
<sequence length="186" mass="19871">MVVMEGPLEPTSSMSSAIANVLDDSPFVNFFSHPPVAVPLPSHAPGILPSPVSPHQSPSPLPISSTPRMPLLDIPDLSSNHAANLVKSSSFFAPPPSSPALMVAQTSSSMTPSIPSTPPMHPPVNLQWPYGAPIFGTFSTTHSISITHTSPLPELWAVISKDKVREALTRVLQVCLQSVLLYIWLK</sequence>
<dbReference type="PANTHER" id="PTHR16290">
    <property type="entry name" value="TRANSCRIPTION FACTOR SMIF DECAPPING ENZYME DCP1"/>
    <property type="match status" value="1"/>
</dbReference>
<dbReference type="Proteomes" id="UP000631114">
    <property type="component" value="Unassembled WGS sequence"/>
</dbReference>
<evidence type="ECO:0000256" key="2">
    <source>
        <dbReference type="ARBA" id="ARBA00022490"/>
    </source>
</evidence>
<accession>A0A835MI76</accession>
<evidence type="ECO:0000313" key="5">
    <source>
        <dbReference type="Proteomes" id="UP000631114"/>
    </source>
</evidence>
<evidence type="ECO:0000256" key="3">
    <source>
        <dbReference type="SAM" id="MobiDB-lite"/>
    </source>
</evidence>
<comment type="caution">
    <text evidence="4">The sequence shown here is derived from an EMBL/GenBank/DDBJ whole genome shotgun (WGS) entry which is preliminary data.</text>
</comment>
<gene>
    <name evidence="4" type="ORF">IFM89_012942</name>
</gene>
<dbReference type="EMBL" id="JADFTS010000001">
    <property type="protein sequence ID" value="KAF9624671.1"/>
    <property type="molecule type" value="Genomic_DNA"/>
</dbReference>
<keyword evidence="5" id="KW-1185">Reference proteome</keyword>
<reference evidence="4 5" key="1">
    <citation type="submission" date="2020-10" db="EMBL/GenBank/DDBJ databases">
        <title>The Coptis chinensis genome and diversification of protoberbering-type alkaloids.</title>
        <authorList>
            <person name="Wang B."/>
            <person name="Shu S."/>
            <person name="Song C."/>
            <person name="Liu Y."/>
        </authorList>
    </citation>
    <scope>NUCLEOTIDE SEQUENCE [LARGE SCALE GENOMIC DNA]</scope>
    <source>
        <strain evidence="4">HL-2020</strain>
        <tissue evidence="4">Leaf</tissue>
    </source>
</reference>
<dbReference type="AlphaFoldDB" id="A0A835MI76"/>
<dbReference type="GO" id="GO:0000290">
    <property type="term" value="P:deadenylation-dependent decapping of nuclear-transcribed mRNA"/>
    <property type="evidence" value="ECO:0007669"/>
    <property type="project" value="InterPro"/>
</dbReference>
<organism evidence="4 5">
    <name type="scientific">Coptis chinensis</name>
    <dbReference type="NCBI Taxonomy" id="261450"/>
    <lineage>
        <taxon>Eukaryota</taxon>
        <taxon>Viridiplantae</taxon>
        <taxon>Streptophyta</taxon>
        <taxon>Embryophyta</taxon>
        <taxon>Tracheophyta</taxon>
        <taxon>Spermatophyta</taxon>
        <taxon>Magnoliopsida</taxon>
        <taxon>Ranunculales</taxon>
        <taxon>Ranunculaceae</taxon>
        <taxon>Coptidoideae</taxon>
        <taxon>Coptis</taxon>
    </lineage>
</organism>
<evidence type="ECO:0000313" key="4">
    <source>
        <dbReference type="EMBL" id="KAF9624671.1"/>
    </source>
</evidence>
<dbReference type="GO" id="GO:0003729">
    <property type="term" value="F:mRNA binding"/>
    <property type="evidence" value="ECO:0007669"/>
    <property type="project" value="TreeGrafter"/>
</dbReference>
<feature type="region of interest" description="Disordered" evidence="3">
    <location>
        <begin position="47"/>
        <end position="66"/>
    </location>
</feature>
<proteinExistence type="predicted"/>
<comment type="subcellular location">
    <subcellularLocation>
        <location evidence="1">Cytoplasm</location>
    </subcellularLocation>
</comment>